<dbReference type="PATRIC" id="fig|1423813.3.peg.1868"/>
<feature type="transmembrane region" description="Helical" evidence="9">
    <location>
        <begin position="264"/>
        <end position="285"/>
    </location>
</feature>
<proteinExistence type="inferred from homology"/>
<keyword evidence="5 9" id="KW-0812">Transmembrane</keyword>
<feature type="transmembrane region" description="Helical" evidence="9">
    <location>
        <begin position="37"/>
        <end position="54"/>
    </location>
</feature>
<dbReference type="InterPro" id="IPR000620">
    <property type="entry name" value="EamA_dom"/>
</dbReference>
<feature type="transmembrane region" description="Helical" evidence="9">
    <location>
        <begin position="129"/>
        <end position="145"/>
    </location>
</feature>
<feature type="transmembrane region" description="Helical" evidence="9">
    <location>
        <begin position="180"/>
        <end position="197"/>
    </location>
</feature>
<feature type="transmembrane region" description="Helical" evidence="9">
    <location>
        <begin position="74"/>
        <end position="93"/>
    </location>
</feature>
<comment type="subcellular location">
    <subcellularLocation>
        <location evidence="1">Cell membrane</location>
        <topology evidence="1">Multi-pass membrane protein</topology>
    </subcellularLocation>
</comment>
<feature type="region of interest" description="Disordered" evidence="8">
    <location>
        <begin position="296"/>
        <end position="318"/>
    </location>
</feature>
<feature type="transmembrane region" description="Helical" evidence="9">
    <location>
        <begin position="105"/>
        <end position="122"/>
    </location>
</feature>
<evidence type="ECO:0000259" key="10">
    <source>
        <dbReference type="Pfam" id="PF00892"/>
    </source>
</evidence>
<protein>
    <submittedName>
        <fullName evidence="11">RarD protein</fullName>
    </submittedName>
</protein>
<evidence type="ECO:0000256" key="9">
    <source>
        <dbReference type="SAM" id="Phobius"/>
    </source>
</evidence>
<dbReference type="InterPro" id="IPR037185">
    <property type="entry name" value="EmrE-like"/>
</dbReference>
<reference evidence="11 12" key="1">
    <citation type="journal article" date="2015" name="Genome Announc.">
        <title>Expanding the biotechnology potential of lactobacilli through comparative genomics of 213 strains and associated genera.</title>
        <authorList>
            <person name="Sun Z."/>
            <person name="Harris H.M."/>
            <person name="McCann A."/>
            <person name="Guo C."/>
            <person name="Argimon S."/>
            <person name="Zhang W."/>
            <person name="Yang X."/>
            <person name="Jeffery I.B."/>
            <person name="Cooney J.C."/>
            <person name="Kagawa T.F."/>
            <person name="Liu W."/>
            <person name="Song Y."/>
            <person name="Salvetti E."/>
            <person name="Wrobel A."/>
            <person name="Rasinkangas P."/>
            <person name="Parkhill J."/>
            <person name="Rea M.C."/>
            <person name="O'Sullivan O."/>
            <person name="Ritari J."/>
            <person name="Douillard F.P."/>
            <person name="Paul Ross R."/>
            <person name="Yang R."/>
            <person name="Briner A.E."/>
            <person name="Felis G.E."/>
            <person name="de Vos W.M."/>
            <person name="Barrangou R."/>
            <person name="Klaenhammer T.R."/>
            <person name="Caufield P.W."/>
            <person name="Cui Y."/>
            <person name="Zhang H."/>
            <person name="O'Toole P.W."/>
        </authorList>
    </citation>
    <scope>NUCLEOTIDE SEQUENCE [LARGE SCALE GENOMIC DNA]</scope>
    <source>
        <strain evidence="11 12">DSM 20634</strain>
    </source>
</reference>
<dbReference type="SUPFAM" id="SSF103481">
    <property type="entry name" value="Multidrug resistance efflux transporter EmrE"/>
    <property type="match status" value="2"/>
</dbReference>
<evidence type="ECO:0000256" key="7">
    <source>
        <dbReference type="ARBA" id="ARBA00023136"/>
    </source>
</evidence>
<feature type="transmembrane region" description="Helical" evidence="9">
    <location>
        <begin position="12"/>
        <end position="31"/>
    </location>
</feature>
<dbReference type="GO" id="GO:0005886">
    <property type="term" value="C:plasma membrane"/>
    <property type="evidence" value="ECO:0007669"/>
    <property type="project" value="UniProtKB-SubCell"/>
</dbReference>
<feature type="transmembrane region" description="Helical" evidence="9">
    <location>
        <begin position="151"/>
        <end position="168"/>
    </location>
</feature>
<dbReference type="Proteomes" id="UP000051733">
    <property type="component" value="Unassembled WGS sequence"/>
</dbReference>
<comment type="caution">
    <text evidence="11">The sequence shown here is derived from an EMBL/GenBank/DDBJ whole genome shotgun (WGS) entry which is preliminary data.</text>
</comment>
<comment type="similarity">
    <text evidence="2">Belongs to the EamA transporter family.</text>
</comment>
<evidence type="ECO:0000313" key="12">
    <source>
        <dbReference type="Proteomes" id="UP000051733"/>
    </source>
</evidence>
<gene>
    <name evidence="11" type="ORF">FC26_GL001838</name>
</gene>
<name>A0A0R2A481_9LACO</name>
<evidence type="ECO:0000313" key="11">
    <source>
        <dbReference type="EMBL" id="KRM61290.1"/>
    </source>
</evidence>
<dbReference type="AlphaFoldDB" id="A0A0R2A481"/>
<dbReference type="EMBL" id="AYYY01000029">
    <property type="protein sequence ID" value="KRM61290.1"/>
    <property type="molecule type" value="Genomic_DNA"/>
</dbReference>
<evidence type="ECO:0000256" key="6">
    <source>
        <dbReference type="ARBA" id="ARBA00022989"/>
    </source>
</evidence>
<evidence type="ECO:0000256" key="8">
    <source>
        <dbReference type="SAM" id="MobiDB-lite"/>
    </source>
</evidence>
<keyword evidence="4" id="KW-1003">Cell membrane</keyword>
<accession>A0A0R2A481</accession>
<dbReference type="PANTHER" id="PTHR22911">
    <property type="entry name" value="ACYL-MALONYL CONDENSING ENZYME-RELATED"/>
    <property type="match status" value="1"/>
</dbReference>
<dbReference type="NCBIfam" id="TIGR00688">
    <property type="entry name" value="rarD"/>
    <property type="match status" value="1"/>
</dbReference>
<feature type="transmembrane region" description="Helical" evidence="9">
    <location>
        <begin position="209"/>
        <end position="229"/>
    </location>
</feature>
<sequence length="318" mass="35884">MENKRLGVSTGLAAYILWGMLGVFWELLHAVPAMDTLAYRIVWSLVTIGIVLTMQRSWRVVWQTILTLTKNRKIGWIVLSSLLISVNWLIYIYMVGHHQATEASLGYYIMPLMNVAVAILFLHEQLSRTKLIAIFFVIIGVVILTVQTGSLPLNTLLMAGSFCFYGLIKKQVQLPATISLTLETLFVAPIAVVYLLLSPHVMTQNGPHITLLLISSGVITVIPLLLFAVATKNTDFITLGFIQYLNPTIQLLMAVFVLHEAFSWHKAVVFAFIWFGILVFIFGSLRSYRKLQQMRPAPQDRKTADEQQTYSKKVVEKV</sequence>
<evidence type="ECO:0000256" key="3">
    <source>
        <dbReference type="ARBA" id="ARBA00022448"/>
    </source>
</evidence>
<dbReference type="PANTHER" id="PTHR22911:SF137">
    <property type="entry name" value="SOLUTE CARRIER FAMILY 35 MEMBER G2-RELATED"/>
    <property type="match status" value="1"/>
</dbReference>
<dbReference type="InterPro" id="IPR004626">
    <property type="entry name" value="RarD"/>
</dbReference>
<dbReference type="Pfam" id="PF00892">
    <property type="entry name" value="EamA"/>
    <property type="match status" value="1"/>
</dbReference>
<dbReference type="OrthoDB" id="369870at2"/>
<keyword evidence="12" id="KW-1185">Reference proteome</keyword>
<evidence type="ECO:0000256" key="4">
    <source>
        <dbReference type="ARBA" id="ARBA00022475"/>
    </source>
</evidence>
<evidence type="ECO:0000256" key="5">
    <source>
        <dbReference type="ARBA" id="ARBA00022692"/>
    </source>
</evidence>
<evidence type="ECO:0000256" key="1">
    <source>
        <dbReference type="ARBA" id="ARBA00004651"/>
    </source>
</evidence>
<organism evidence="11 12">
    <name type="scientific">Paucilactobacillus vaccinostercus DSM 20634</name>
    <dbReference type="NCBI Taxonomy" id="1423813"/>
    <lineage>
        <taxon>Bacteria</taxon>
        <taxon>Bacillati</taxon>
        <taxon>Bacillota</taxon>
        <taxon>Bacilli</taxon>
        <taxon>Lactobacillales</taxon>
        <taxon>Lactobacillaceae</taxon>
        <taxon>Paucilactobacillus</taxon>
    </lineage>
</organism>
<evidence type="ECO:0000256" key="2">
    <source>
        <dbReference type="ARBA" id="ARBA00007362"/>
    </source>
</evidence>
<dbReference type="RefSeq" id="WP_057779173.1">
    <property type="nucleotide sequence ID" value="NZ_AYYY01000029.1"/>
</dbReference>
<feature type="domain" description="EamA" evidence="10">
    <location>
        <begin position="6"/>
        <end position="145"/>
    </location>
</feature>
<keyword evidence="3" id="KW-0813">Transport</keyword>
<keyword evidence="6 9" id="KW-1133">Transmembrane helix</keyword>
<feature type="transmembrane region" description="Helical" evidence="9">
    <location>
        <begin position="236"/>
        <end position="258"/>
    </location>
</feature>
<keyword evidence="7 9" id="KW-0472">Membrane</keyword>